<keyword evidence="1" id="KW-0472">Membrane</keyword>
<evidence type="ECO:0000313" key="3">
    <source>
        <dbReference type="Proteomes" id="UP000290975"/>
    </source>
</evidence>
<keyword evidence="1" id="KW-0812">Transmembrane</keyword>
<accession>A0A401J8K4</accession>
<feature type="transmembrane region" description="Helical" evidence="1">
    <location>
        <begin position="217"/>
        <end position="236"/>
    </location>
</feature>
<organism evidence="2 3">
    <name type="scientific">Sphingobium xenophagum</name>
    <dbReference type="NCBI Taxonomy" id="121428"/>
    <lineage>
        <taxon>Bacteria</taxon>
        <taxon>Pseudomonadati</taxon>
        <taxon>Pseudomonadota</taxon>
        <taxon>Alphaproteobacteria</taxon>
        <taxon>Sphingomonadales</taxon>
        <taxon>Sphingomonadaceae</taxon>
        <taxon>Sphingobium</taxon>
    </lineage>
</organism>
<keyword evidence="3" id="KW-1185">Reference proteome</keyword>
<dbReference type="Pfam" id="PF14329">
    <property type="entry name" value="DUF4386"/>
    <property type="match status" value="1"/>
</dbReference>
<feature type="transmembrane region" description="Helical" evidence="1">
    <location>
        <begin position="152"/>
        <end position="171"/>
    </location>
</feature>
<gene>
    <name evidence="2" type="ORF">MBESOW_P4193</name>
</gene>
<keyword evidence="1" id="KW-1133">Transmembrane helix</keyword>
<feature type="transmembrane region" description="Helical" evidence="1">
    <location>
        <begin position="178"/>
        <end position="197"/>
    </location>
</feature>
<name>A0A401J8K4_SPHXE</name>
<dbReference type="InterPro" id="IPR025495">
    <property type="entry name" value="DUF4386"/>
</dbReference>
<feature type="transmembrane region" description="Helical" evidence="1">
    <location>
        <begin position="64"/>
        <end position="91"/>
    </location>
</feature>
<evidence type="ECO:0000256" key="1">
    <source>
        <dbReference type="SAM" id="Phobius"/>
    </source>
</evidence>
<feature type="transmembrane region" description="Helical" evidence="1">
    <location>
        <begin position="98"/>
        <end position="119"/>
    </location>
</feature>
<dbReference type="RefSeq" id="WP_262503709.1">
    <property type="nucleotide sequence ID" value="NZ_BBQY01000057.1"/>
</dbReference>
<protein>
    <recommendedName>
        <fullName evidence="4">DUF4386 domain-containing protein</fullName>
    </recommendedName>
</protein>
<evidence type="ECO:0008006" key="4">
    <source>
        <dbReference type="Google" id="ProtNLM"/>
    </source>
</evidence>
<reference evidence="2 3" key="1">
    <citation type="submission" date="2014-12" db="EMBL/GenBank/DDBJ databases">
        <title>Whole genome sequencing of Sphingobium xenophagum OW59.</title>
        <authorList>
            <person name="Ohta Y."/>
            <person name="Nishi S."/>
            <person name="Hatada Y."/>
        </authorList>
    </citation>
    <scope>NUCLEOTIDE SEQUENCE [LARGE SCALE GENOMIC DNA]</scope>
    <source>
        <strain evidence="2 3">OW59</strain>
    </source>
</reference>
<dbReference type="Proteomes" id="UP000290975">
    <property type="component" value="Unassembled WGS sequence"/>
</dbReference>
<comment type="caution">
    <text evidence="2">The sequence shown here is derived from an EMBL/GenBank/DDBJ whole genome shotgun (WGS) entry which is preliminary data.</text>
</comment>
<evidence type="ECO:0000313" key="2">
    <source>
        <dbReference type="EMBL" id="GBH32967.1"/>
    </source>
</evidence>
<sequence>MLAASPAISTSFPLDADRQRTARLAGLFYVGTIAAGLFAEIGGRGAVRDGDGARMMAALADHQALYRAGAVADLAMLGCYVAVTALLYALLAPRARDISLVAAFLSLIGIAVLAANLLFHLLPLNLMAGAGHDGLPLALRQELVDIALDMHGQLYGVSLVFFGAYCVLVGFAAARDGLVPWAVGALMMIGGGWHLLADTLAIGSPELAAGLPRWMNLSPLIGEAAFGGWLLVFGAGKRAGAPG</sequence>
<dbReference type="AlphaFoldDB" id="A0A401J8K4"/>
<dbReference type="EMBL" id="BBQY01000057">
    <property type="protein sequence ID" value="GBH32967.1"/>
    <property type="molecule type" value="Genomic_DNA"/>
</dbReference>
<proteinExistence type="predicted"/>
<feature type="transmembrane region" description="Helical" evidence="1">
    <location>
        <begin position="21"/>
        <end position="39"/>
    </location>
</feature>